<evidence type="ECO:0000256" key="5">
    <source>
        <dbReference type="SAM" id="Coils"/>
    </source>
</evidence>
<dbReference type="GO" id="GO:0080025">
    <property type="term" value="F:phosphatidylinositol-3,5-bisphosphate binding"/>
    <property type="evidence" value="ECO:0007669"/>
    <property type="project" value="TreeGrafter"/>
</dbReference>
<dbReference type="GO" id="GO:0048268">
    <property type="term" value="P:clathrin coat assembly"/>
    <property type="evidence" value="ECO:0007669"/>
    <property type="project" value="TreeGrafter"/>
</dbReference>
<feature type="domain" description="ENTH" evidence="7">
    <location>
        <begin position="1"/>
        <end position="129"/>
    </location>
</feature>
<dbReference type="InterPro" id="IPR035964">
    <property type="entry name" value="I/LWEQ_dom_sf"/>
</dbReference>
<evidence type="ECO:0000256" key="3">
    <source>
        <dbReference type="ARBA" id="ARBA00022490"/>
    </source>
</evidence>
<evidence type="ECO:0000313" key="10">
    <source>
        <dbReference type="Proteomes" id="UP000191522"/>
    </source>
</evidence>
<feature type="compositionally biased region" description="Basic and acidic residues" evidence="6">
    <location>
        <begin position="265"/>
        <end position="280"/>
    </location>
</feature>
<dbReference type="PANTHER" id="PTHR10407">
    <property type="entry name" value="HUNTINGTIN INTERACTING PROTEIN 1"/>
    <property type="match status" value="1"/>
</dbReference>
<dbReference type="EMBL" id="MDYL01000003">
    <property type="protein sequence ID" value="OQD77137.1"/>
    <property type="molecule type" value="Genomic_DNA"/>
</dbReference>
<dbReference type="Proteomes" id="UP000191522">
    <property type="component" value="Unassembled WGS sequence"/>
</dbReference>
<name>A0A1V6PKB1_PENDC</name>
<dbReference type="CDD" id="cd17007">
    <property type="entry name" value="ANTH_N_Sla2p"/>
    <property type="match status" value="1"/>
</dbReference>
<dbReference type="Gene3D" id="1.20.1410.10">
    <property type="entry name" value="I/LWEQ domain"/>
    <property type="match status" value="1"/>
</dbReference>
<dbReference type="GO" id="GO:0006897">
    <property type="term" value="P:endocytosis"/>
    <property type="evidence" value="ECO:0007669"/>
    <property type="project" value="InterPro"/>
</dbReference>
<dbReference type="GO" id="GO:0030479">
    <property type="term" value="C:actin cortical patch"/>
    <property type="evidence" value="ECO:0007669"/>
    <property type="project" value="TreeGrafter"/>
</dbReference>
<dbReference type="InterPro" id="IPR011417">
    <property type="entry name" value="ANTH_dom"/>
</dbReference>
<evidence type="ECO:0000256" key="2">
    <source>
        <dbReference type="ARBA" id="ARBA00010135"/>
    </source>
</evidence>
<dbReference type="AlphaFoldDB" id="A0A1V6PKB1"/>
<comment type="caution">
    <text evidence="9">The sequence shown here is derived from an EMBL/GenBank/DDBJ whole genome shotgun (WGS) entry which is preliminary data.</text>
</comment>
<keyword evidence="4" id="KW-0009">Actin-binding</keyword>
<feature type="coiled-coil region" evidence="5">
    <location>
        <begin position="296"/>
        <end position="609"/>
    </location>
</feature>
<reference evidence="10" key="1">
    <citation type="journal article" date="2017" name="Nat. Microbiol.">
        <title>Global analysis of biosynthetic gene clusters reveals vast potential of secondary metabolite production in Penicillium species.</title>
        <authorList>
            <person name="Nielsen J.C."/>
            <person name="Grijseels S."/>
            <person name="Prigent S."/>
            <person name="Ji B."/>
            <person name="Dainat J."/>
            <person name="Nielsen K.F."/>
            <person name="Frisvad J.C."/>
            <person name="Workman M."/>
            <person name="Nielsen J."/>
        </authorList>
    </citation>
    <scope>NUCLEOTIDE SEQUENCE [LARGE SCALE GENOMIC DNA]</scope>
    <source>
        <strain evidence="10">IBT 11843</strain>
    </source>
</reference>
<accession>A0A1V6PKB1</accession>
<dbReference type="InterPro" id="IPR013809">
    <property type="entry name" value="ENTH"/>
</dbReference>
<dbReference type="GO" id="GO:0007015">
    <property type="term" value="P:actin filament organization"/>
    <property type="evidence" value="ECO:0007669"/>
    <property type="project" value="TreeGrafter"/>
</dbReference>
<dbReference type="SMART" id="SM00307">
    <property type="entry name" value="ILWEQ"/>
    <property type="match status" value="1"/>
</dbReference>
<dbReference type="PROSITE" id="PS50942">
    <property type="entry name" value="ENTH"/>
    <property type="match status" value="1"/>
</dbReference>
<evidence type="ECO:0000259" key="8">
    <source>
        <dbReference type="PROSITE" id="PS50945"/>
    </source>
</evidence>
<dbReference type="InterPro" id="IPR030224">
    <property type="entry name" value="Sla2_fam"/>
</dbReference>
<dbReference type="SUPFAM" id="SSF109885">
    <property type="entry name" value="I/LWEQ domain"/>
    <property type="match status" value="1"/>
</dbReference>
<proteinExistence type="inferred from homology"/>
<dbReference type="GO" id="GO:0051015">
    <property type="term" value="F:actin filament binding"/>
    <property type="evidence" value="ECO:0007669"/>
    <property type="project" value="TreeGrafter"/>
</dbReference>
<dbReference type="InterPro" id="IPR002558">
    <property type="entry name" value="ILWEQ_dom"/>
</dbReference>
<feature type="domain" description="I/LWEQ" evidence="8">
    <location>
        <begin position="798"/>
        <end position="1041"/>
    </location>
</feature>
<feature type="region of interest" description="Disordered" evidence="6">
    <location>
        <begin position="259"/>
        <end position="294"/>
    </location>
</feature>
<dbReference type="FunFam" id="1.25.40.90:FF:000021">
    <property type="entry name" value="Cytoskeleton assembly control protein Sla2"/>
    <property type="match status" value="1"/>
</dbReference>
<dbReference type="InterPro" id="IPR008942">
    <property type="entry name" value="ENTH_VHS"/>
</dbReference>
<feature type="coiled-coil region" evidence="5">
    <location>
        <begin position="1000"/>
        <end position="1036"/>
    </location>
</feature>
<gene>
    <name evidence="9" type="ORF">PENDEC_c003G06812</name>
</gene>
<comment type="subcellular location">
    <subcellularLocation>
        <location evidence="1">Cytoplasm</location>
    </subcellularLocation>
</comment>
<protein>
    <recommendedName>
        <fullName evidence="11">Cytoskeleton assembly control protein Sla2</fullName>
    </recommendedName>
</protein>
<dbReference type="FunFam" id="1.20.1410.10:FF:000004">
    <property type="entry name" value="Cytoskeleton assembly control protein Sla2"/>
    <property type="match status" value="1"/>
</dbReference>
<sequence length="1041" mass="118128">MSRTEADLAINIRKATSIEETAPKRKHVRSCIVYTWDHKSSAAFWAGMKVQPVLADEVQTFKALITIHKVLQEGHPIVVREAQQHSNWIDSLMRGVGGDGIRGYAPLIREYVFFLESKLAFHRNHPEFNGLFEYEEYISLKTINDPNEGYETITDLMTLQDQIDAFQKLIFSHFQSGTNNECRISALVPLVQESYGIYKFITSMLRAMHTTTGEDEALEPLRGRYDAQHYRLVRFYYECSNLRYLTSLITIPKLPQDPPSLLGEEGERPALPRRPAKEIEQPSPPPKVAAEPEPINDFWTNEARRQQEEYEAEQARLQQQWEEQQRLQMLAQQQAQRDFEEQQRLQAEQQRLAQDQLLRDQYQTQTQGRLAELEQENLNARAQYERDQLMLQQYDRRVKDLEEQMNQLNSNLNMQSASKDEQIRALQEQVNTWRTKYEALAKLYSQLRQEHLDLLQTTKSLKLKAASAQEAIDRREKLERELKTKNLELADMIRERDRALHDRDRVTGTNKEELETIKRELRLALERAENAERSKGTEISSMLSKYNREMADLEEALRNKNRALEDISSRHSERDGDRDLALREKDEEIEVYKSGMEQALMELEELRMNQGDTDHALDSQIDTVLHGAVAKINDIIDSVLQTGVQRVDDALYEMDSSMQAGNSSASPPYVLSQIEKASASATEFSTAFNNFIADGPNSPHAEIIRTVSVFSGSIADTLSNTKGLSRFANDDKSSDQLFNAARKSAQATVRFFRGLQSFRLDGMEPLQKTDVVINNNLEVQRDLQTLSKMVESFAPKSSKISTKGDLGDLVDQELLKAADAIDAAAQRLAKLKNKPREGYSTYELKINDAILAAAIAVTNAIAELIKAATESQQEIVREGRGSSTRTAFYKKNNRWTEGLISAAKAVAGSTNTLIETADGVISGRNSPEQLIVASNDVAASTAQLVAASRVKATFMSKTQDRLETASKAVGAACRALVRQVQEIISEKNGADNDSEDYGKLSSHEFKVREMEQQVEILQLENNLARARTRLGEMRKISYQED</sequence>
<evidence type="ECO:0000259" key="7">
    <source>
        <dbReference type="PROSITE" id="PS50942"/>
    </source>
</evidence>
<comment type="similarity">
    <text evidence="2">Belongs to the SLA2 family.</text>
</comment>
<dbReference type="GO" id="GO:0032051">
    <property type="term" value="F:clathrin light chain binding"/>
    <property type="evidence" value="ECO:0007669"/>
    <property type="project" value="TreeGrafter"/>
</dbReference>
<evidence type="ECO:0000256" key="4">
    <source>
        <dbReference type="ARBA" id="ARBA00023203"/>
    </source>
</evidence>
<dbReference type="PROSITE" id="PS50945">
    <property type="entry name" value="I_LWEQ"/>
    <property type="match status" value="1"/>
</dbReference>
<dbReference type="OrthoDB" id="10262320at2759"/>
<dbReference type="Pfam" id="PF07651">
    <property type="entry name" value="ANTH"/>
    <property type="match status" value="1"/>
</dbReference>
<dbReference type="Pfam" id="PF01608">
    <property type="entry name" value="I_LWEQ"/>
    <property type="match status" value="1"/>
</dbReference>
<evidence type="ECO:0008006" key="11">
    <source>
        <dbReference type="Google" id="ProtNLM"/>
    </source>
</evidence>
<dbReference type="SMART" id="SM00273">
    <property type="entry name" value="ENTH"/>
    <property type="match status" value="1"/>
</dbReference>
<dbReference type="GO" id="GO:0035615">
    <property type="term" value="F:clathrin adaptor activity"/>
    <property type="evidence" value="ECO:0007669"/>
    <property type="project" value="TreeGrafter"/>
</dbReference>
<dbReference type="OMA" id="FQMSVEM"/>
<dbReference type="GO" id="GO:0030136">
    <property type="term" value="C:clathrin-coated vesicle"/>
    <property type="evidence" value="ECO:0007669"/>
    <property type="project" value="TreeGrafter"/>
</dbReference>
<keyword evidence="5" id="KW-0175">Coiled coil</keyword>
<keyword evidence="10" id="KW-1185">Reference proteome</keyword>
<dbReference type="STRING" id="69771.A0A1V6PKB1"/>
<evidence type="ECO:0000256" key="6">
    <source>
        <dbReference type="SAM" id="MobiDB-lite"/>
    </source>
</evidence>
<evidence type="ECO:0000256" key="1">
    <source>
        <dbReference type="ARBA" id="ARBA00004496"/>
    </source>
</evidence>
<keyword evidence="3" id="KW-0963">Cytoplasm</keyword>
<evidence type="ECO:0000313" key="9">
    <source>
        <dbReference type="EMBL" id="OQD77137.1"/>
    </source>
</evidence>
<dbReference type="PANTHER" id="PTHR10407:SF15">
    <property type="entry name" value="HUNTINGTIN INTERACTING PROTEIN 1"/>
    <property type="match status" value="1"/>
</dbReference>
<dbReference type="SUPFAM" id="SSF48464">
    <property type="entry name" value="ENTH/VHS domain"/>
    <property type="match status" value="1"/>
</dbReference>
<dbReference type="Gene3D" id="1.25.40.90">
    <property type="match status" value="1"/>
</dbReference>
<organism evidence="9 10">
    <name type="scientific">Penicillium decumbens</name>
    <dbReference type="NCBI Taxonomy" id="69771"/>
    <lineage>
        <taxon>Eukaryota</taxon>
        <taxon>Fungi</taxon>
        <taxon>Dikarya</taxon>
        <taxon>Ascomycota</taxon>
        <taxon>Pezizomycotina</taxon>
        <taxon>Eurotiomycetes</taxon>
        <taxon>Eurotiomycetidae</taxon>
        <taxon>Eurotiales</taxon>
        <taxon>Aspergillaceae</taxon>
        <taxon>Penicillium</taxon>
    </lineage>
</organism>
<dbReference type="GO" id="GO:0043325">
    <property type="term" value="F:phosphatidylinositol-3,4-bisphosphate binding"/>
    <property type="evidence" value="ECO:0007669"/>
    <property type="project" value="TreeGrafter"/>
</dbReference>